<keyword evidence="5" id="KW-1185">Reference proteome</keyword>
<dbReference type="Proteomes" id="UP000002499">
    <property type="component" value="Unassembled WGS sequence"/>
</dbReference>
<dbReference type="InterPro" id="IPR001138">
    <property type="entry name" value="Zn2Cys6_DnaBD"/>
</dbReference>
<dbReference type="CDD" id="cd00067">
    <property type="entry name" value="GAL4"/>
    <property type="match status" value="1"/>
</dbReference>
<name>E9DXL5_METAQ</name>
<sequence length="283" mass="32190">MTKCSGHVPCSNCARRRVACVYPTRNAATKLILVGRGKQKTATNWSLNEAESDSEPRRKSYLVPPGRLTDQTCNMSFFNAFTRTNNITGRVRTAGDEVKQLADLHSRKGNHLFNAILAVGATYAGKLNHQHVYSKREALSIAFQHYSYSVQGLREATDGMNLGTGPRLPRHQNQRVCILWTTFFLGLFEPEWVALSRDMWTDEENLAPGSKNTWTSLDSLLDIMYALFVVYLALPPLKQSMRRRCANFEAGRKQSYEDKTILKIYLHPMPWSYPKTDIVSEKH</sequence>
<dbReference type="EMBL" id="GL698481">
    <property type="protein sequence ID" value="EFY91478.1"/>
    <property type="molecule type" value="Genomic_DNA"/>
</dbReference>
<dbReference type="GO" id="GO:0008270">
    <property type="term" value="F:zinc ion binding"/>
    <property type="evidence" value="ECO:0007669"/>
    <property type="project" value="InterPro"/>
</dbReference>
<dbReference type="InParanoid" id="E9DXL5"/>
<evidence type="ECO:0000313" key="4">
    <source>
        <dbReference type="EMBL" id="EFY91478.1"/>
    </source>
</evidence>
<dbReference type="Pfam" id="PF00172">
    <property type="entry name" value="Zn_clus"/>
    <property type="match status" value="1"/>
</dbReference>
<keyword evidence="1" id="KW-0539">Nucleus</keyword>
<keyword evidence="2" id="KW-0812">Transmembrane</keyword>
<dbReference type="OrthoDB" id="194358at2759"/>
<evidence type="ECO:0000256" key="2">
    <source>
        <dbReference type="SAM" id="Phobius"/>
    </source>
</evidence>
<feature type="transmembrane region" description="Helical" evidence="2">
    <location>
        <begin position="214"/>
        <end position="234"/>
    </location>
</feature>
<reference evidence="4 5" key="1">
    <citation type="journal article" date="2011" name="PLoS Genet.">
        <title>Genome sequencing and comparative transcriptomics of the model entomopathogenic fungi Metarhizium anisopliae and M. acridum.</title>
        <authorList>
            <person name="Gao Q."/>
            <person name="Jin K."/>
            <person name="Ying S.H."/>
            <person name="Zhang Y."/>
            <person name="Xiao G."/>
            <person name="Shang Y."/>
            <person name="Duan Z."/>
            <person name="Hu X."/>
            <person name="Xie X.Q."/>
            <person name="Zhou G."/>
            <person name="Peng G."/>
            <person name="Luo Z."/>
            <person name="Huang W."/>
            <person name="Wang B."/>
            <person name="Fang W."/>
            <person name="Wang S."/>
            <person name="Zhong Y."/>
            <person name="Ma L.J."/>
            <person name="St Leger R.J."/>
            <person name="Zhao G.P."/>
            <person name="Pei Y."/>
            <person name="Feng M.G."/>
            <person name="Xia Y."/>
            <person name="Wang C."/>
        </authorList>
    </citation>
    <scope>NUCLEOTIDE SEQUENCE [LARGE SCALE GENOMIC DNA]</scope>
    <source>
        <strain evidence="4 5">CQMa 102</strain>
    </source>
</reference>
<organism evidence="5">
    <name type="scientific">Metarhizium acridum (strain CQMa 102)</name>
    <dbReference type="NCBI Taxonomy" id="655827"/>
    <lineage>
        <taxon>Eukaryota</taxon>
        <taxon>Fungi</taxon>
        <taxon>Dikarya</taxon>
        <taxon>Ascomycota</taxon>
        <taxon>Pezizomycotina</taxon>
        <taxon>Sordariomycetes</taxon>
        <taxon>Hypocreomycetidae</taxon>
        <taxon>Hypocreales</taxon>
        <taxon>Clavicipitaceae</taxon>
        <taxon>Metarhizium</taxon>
    </lineage>
</organism>
<feature type="transmembrane region" description="Helical" evidence="2">
    <location>
        <begin position="176"/>
        <end position="194"/>
    </location>
</feature>
<evidence type="ECO:0000313" key="5">
    <source>
        <dbReference type="Proteomes" id="UP000002499"/>
    </source>
</evidence>
<proteinExistence type="predicted"/>
<keyword evidence="2" id="KW-1133">Transmembrane helix</keyword>
<evidence type="ECO:0000259" key="3">
    <source>
        <dbReference type="Pfam" id="PF00172"/>
    </source>
</evidence>
<gene>
    <name evidence="4" type="ORF">MAC_02363</name>
</gene>
<dbReference type="HOGENOM" id="CLU_983811_0_0_1"/>
<dbReference type="AlphaFoldDB" id="E9DXL5"/>
<dbReference type="GO" id="GO:0000981">
    <property type="term" value="F:DNA-binding transcription factor activity, RNA polymerase II-specific"/>
    <property type="evidence" value="ECO:0007669"/>
    <property type="project" value="InterPro"/>
</dbReference>
<evidence type="ECO:0000256" key="1">
    <source>
        <dbReference type="ARBA" id="ARBA00023242"/>
    </source>
</evidence>
<protein>
    <recommendedName>
        <fullName evidence="3">Zn(2)-C6 fungal-type domain-containing protein</fullName>
    </recommendedName>
</protein>
<accession>E9DXL5</accession>
<feature type="domain" description="Zn(2)-C6 fungal-type" evidence="3">
    <location>
        <begin position="2"/>
        <end position="25"/>
    </location>
</feature>
<keyword evidence="2" id="KW-0472">Membrane</keyword>
<dbReference type="eggNOG" id="ENOG502S0PW">
    <property type="taxonomic scope" value="Eukaryota"/>
</dbReference>